<proteinExistence type="predicted"/>
<name>A0A6A6U502_9PEZI</name>
<protein>
    <recommendedName>
        <fullName evidence="4">Glycosyltransferase family 69 protein</fullName>
    </recommendedName>
</protein>
<accession>A0A6A6U502</accession>
<dbReference type="Proteomes" id="UP000799302">
    <property type="component" value="Unassembled WGS sequence"/>
</dbReference>
<keyword evidence="1" id="KW-0472">Membrane</keyword>
<dbReference type="PANTHER" id="PTHR34144:SF8">
    <property type="entry name" value="GLYCOSYLTRANSFERASE FAMILY 69 PROTEIN"/>
    <property type="match status" value="1"/>
</dbReference>
<dbReference type="PANTHER" id="PTHR34144">
    <property type="entry name" value="CHROMOSOME 8, WHOLE GENOME SHOTGUN SEQUENCE"/>
    <property type="match status" value="1"/>
</dbReference>
<dbReference type="EMBL" id="MU004238">
    <property type="protein sequence ID" value="KAF2666517.1"/>
    <property type="molecule type" value="Genomic_DNA"/>
</dbReference>
<evidence type="ECO:0000313" key="2">
    <source>
        <dbReference type="EMBL" id="KAF2666517.1"/>
    </source>
</evidence>
<keyword evidence="1" id="KW-1133">Transmembrane helix</keyword>
<dbReference type="OrthoDB" id="262547at2759"/>
<evidence type="ECO:0008006" key="4">
    <source>
        <dbReference type="Google" id="ProtNLM"/>
    </source>
</evidence>
<feature type="transmembrane region" description="Helical" evidence="1">
    <location>
        <begin position="71"/>
        <end position="93"/>
    </location>
</feature>
<reference evidence="2" key="1">
    <citation type="journal article" date="2020" name="Stud. Mycol.">
        <title>101 Dothideomycetes genomes: a test case for predicting lifestyles and emergence of pathogens.</title>
        <authorList>
            <person name="Haridas S."/>
            <person name="Albert R."/>
            <person name="Binder M."/>
            <person name="Bloem J."/>
            <person name="Labutti K."/>
            <person name="Salamov A."/>
            <person name="Andreopoulos B."/>
            <person name="Baker S."/>
            <person name="Barry K."/>
            <person name="Bills G."/>
            <person name="Bluhm B."/>
            <person name="Cannon C."/>
            <person name="Castanera R."/>
            <person name="Culley D."/>
            <person name="Daum C."/>
            <person name="Ezra D."/>
            <person name="Gonzalez J."/>
            <person name="Henrissat B."/>
            <person name="Kuo A."/>
            <person name="Liang C."/>
            <person name="Lipzen A."/>
            <person name="Lutzoni F."/>
            <person name="Magnuson J."/>
            <person name="Mondo S."/>
            <person name="Nolan M."/>
            <person name="Ohm R."/>
            <person name="Pangilinan J."/>
            <person name="Park H.-J."/>
            <person name="Ramirez L."/>
            <person name="Alfaro M."/>
            <person name="Sun H."/>
            <person name="Tritt A."/>
            <person name="Yoshinaga Y."/>
            <person name="Zwiers L.-H."/>
            <person name="Turgeon B."/>
            <person name="Goodwin S."/>
            <person name="Spatafora J."/>
            <person name="Crous P."/>
            <person name="Grigoriev I."/>
        </authorList>
    </citation>
    <scope>NUCLEOTIDE SEQUENCE</scope>
    <source>
        <strain evidence="2">CBS 115976</strain>
    </source>
</reference>
<keyword evidence="1" id="KW-0812">Transmembrane</keyword>
<dbReference type="Pfam" id="PF11735">
    <property type="entry name" value="CAP59_mtransfer"/>
    <property type="match status" value="1"/>
</dbReference>
<sequence>MFSRNRHRDYQPVGDLAHDHAEEPLLESFELEEGHEKPPPRPPVTPRSIIYYLCLNPTRLCGLGRGRWKRLIVRCILFFFIASLMLLFITPIFNPSYSIRPAHYKGNNPHNEKVFIAANIIDEDMIRGPWGNAVKNLVELIGPDNVYLSIYENDSGDGVKNALHELSAVVKCRSNIISGHIDLDKFPRIQILPNDSRIKRLSYLAQVRNHAIEPIEYTNATTSTSTITKFDKLLFLNDVVFSPRDAADLLFATGVSTTGRTTYHAACAMDYINPLKFYDRFAMRDHEYYEAGLPFFPWFVNGGRNADSFHDVMAMSDSVRVKSCWGGMVAFEAKWFRQQDLPQKPERELKALRFRSEPDAFWDASECCLIHADLEALVTDSHLGTQARIFVNPYIRTAYDANTFSWLEFTRRFERLFTVPHMLIGWLLRQPWAAVRRNDPVGRTISRREWTYQAPARPPPKDQKFGIADIPQFGRWETVQRQATPGGWCGFPFLLALKNEYKPGERRWEKIFEPPGANRPAFT</sequence>
<organism evidence="2 3">
    <name type="scientific">Microthyrium microscopicum</name>
    <dbReference type="NCBI Taxonomy" id="703497"/>
    <lineage>
        <taxon>Eukaryota</taxon>
        <taxon>Fungi</taxon>
        <taxon>Dikarya</taxon>
        <taxon>Ascomycota</taxon>
        <taxon>Pezizomycotina</taxon>
        <taxon>Dothideomycetes</taxon>
        <taxon>Dothideomycetes incertae sedis</taxon>
        <taxon>Microthyriales</taxon>
        <taxon>Microthyriaceae</taxon>
        <taxon>Microthyrium</taxon>
    </lineage>
</organism>
<keyword evidence="3" id="KW-1185">Reference proteome</keyword>
<gene>
    <name evidence="2" type="ORF">BT63DRAFT_426973</name>
</gene>
<evidence type="ECO:0000256" key="1">
    <source>
        <dbReference type="SAM" id="Phobius"/>
    </source>
</evidence>
<dbReference type="AlphaFoldDB" id="A0A6A6U502"/>
<dbReference type="InterPro" id="IPR021047">
    <property type="entry name" value="Mannosyltransferase_CMT1"/>
</dbReference>
<evidence type="ECO:0000313" key="3">
    <source>
        <dbReference type="Proteomes" id="UP000799302"/>
    </source>
</evidence>